<proteinExistence type="predicted"/>
<dbReference type="STRING" id="1777137.AWB76_00945"/>
<feature type="compositionally biased region" description="Basic and acidic residues" evidence="1">
    <location>
        <begin position="364"/>
        <end position="375"/>
    </location>
</feature>
<feature type="compositionally biased region" description="Polar residues" evidence="1">
    <location>
        <begin position="76"/>
        <end position="90"/>
    </location>
</feature>
<evidence type="ECO:0000256" key="1">
    <source>
        <dbReference type="SAM" id="MobiDB-lite"/>
    </source>
</evidence>
<reference evidence="3" key="1">
    <citation type="submission" date="2016-01" db="EMBL/GenBank/DDBJ databases">
        <authorList>
            <person name="Peeters Charlotte."/>
        </authorList>
    </citation>
    <scope>NUCLEOTIDE SEQUENCE [LARGE SCALE GENOMIC DNA]</scope>
</reference>
<feature type="compositionally biased region" description="Low complexity" evidence="1">
    <location>
        <begin position="96"/>
        <end position="142"/>
    </location>
</feature>
<name>A0A157ZMA1_9BURK</name>
<feature type="region of interest" description="Disordered" evidence="1">
    <location>
        <begin position="350"/>
        <end position="380"/>
    </location>
</feature>
<gene>
    <name evidence="2" type="ORF">AWB76_00945</name>
</gene>
<dbReference type="RefSeq" id="WP_157696062.1">
    <property type="nucleotide sequence ID" value="NZ_FCOI02000002.1"/>
</dbReference>
<dbReference type="Proteomes" id="UP000054624">
    <property type="component" value="Unassembled WGS sequence"/>
</dbReference>
<feature type="compositionally biased region" description="Low complexity" evidence="1">
    <location>
        <begin position="46"/>
        <end position="62"/>
    </location>
</feature>
<dbReference type="AlphaFoldDB" id="A0A157ZMA1"/>
<protein>
    <submittedName>
        <fullName evidence="2">Uncharacterized protein</fullName>
    </submittedName>
</protein>
<accession>A0A157ZMA1</accession>
<feature type="region of interest" description="Disordered" evidence="1">
    <location>
        <begin position="28"/>
        <end position="142"/>
    </location>
</feature>
<dbReference type="EMBL" id="FCOI02000002">
    <property type="protein sequence ID" value="SAK46623.1"/>
    <property type="molecule type" value="Genomic_DNA"/>
</dbReference>
<keyword evidence="3" id="KW-1185">Reference proteome</keyword>
<sequence>MASLLSLLKASGQPTTLTDDENEALQVQQEAAAQQTSGVNALMGVDAGDTPTEAEAAPADDAQPTLLNAIKKGSSDDQGSDANPSYATDSQKAEEAASQTDTADAPSASDDSTSTATSDANQSNGASSSDAGSASADGSSSDGFGTKLINFLKKDFNRAMSDPNLFQSMMAAGAGTLAHANYGTSGASALGQGMQEGQKYYQARLQQQIANNMAQAQYQRQAAKDKSEIDAKDEETRGKKIANDQTGLRMNVFGQIQAGKVSPKDPRVGAALASTGMKPDEITSAMQGWAPELGTPQEYMDPKTGIQMVQDRTKTGQLIGQAYPKAVAPTSLSAGNTLVNTQAPDASGNASVVANGGVPLDQQKSARDASDKAADAKTTMDMSGQAIQAYNDPAYQKLMKDGLLGKAKSYLQSKYSMQTDPLAIIDAQINDLNKAKTLTTVLGSGVGKLDRPVQQAVMEGSLDVRSLPLDQKLQIANMIYNQSKDSYERNSRTAAWDSQVVGNSVSKDMKLNDGTVIPGGSTRENYIMGTQKGNALGLPEAKKQANAPVFNKSDLQAEMKRRGLIK</sequence>
<feature type="region of interest" description="Disordered" evidence="1">
    <location>
        <begin position="1"/>
        <end position="20"/>
    </location>
</feature>
<evidence type="ECO:0000313" key="3">
    <source>
        <dbReference type="Proteomes" id="UP000054624"/>
    </source>
</evidence>
<evidence type="ECO:0000313" key="2">
    <source>
        <dbReference type="EMBL" id="SAK46623.1"/>
    </source>
</evidence>
<organism evidence="2 3">
    <name type="scientific">Caballeronia temeraria</name>
    <dbReference type="NCBI Taxonomy" id="1777137"/>
    <lineage>
        <taxon>Bacteria</taxon>
        <taxon>Pseudomonadati</taxon>
        <taxon>Pseudomonadota</taxon>
        <taxon>Betaproteobacteria</taxon>
        <taxon>Burkholderiales</taxon>
        <taxon>Burkholderiaceae</taxon>
        <taxon>Caballeronia</taxon>
    </lineage>
</organism>